<evidence type="ECO:0000256" key="1">
    <source>
        <dbReference type="SAM" id="MobiDB-lite"/>
    </source>
</evidence>
<dbReference type="InParanoid" id="D9QM56"/>
<reference evidence="3" key="1">
    <citation type="journal article" date="2011" name="J. Bacteriol.">
        <title>Genome sequences of eight morphologically diverse alphaproteobacteria.</title>
        <authorList>
            <consortium name="US DOE Joint Genome Institute"/>
            <person name="Brown P.J."/>
            <person name="Kysela D.T."/>
            <person name="Buechlein A."/>
            <person name="Hemmerich C."/>
            <person name="Brun Y.V."/>
        </authorList>
    </citation>
    <scope>NUCLEOTIDE SEQUENCE [LARGE SCALE GENOMIC DNA]</scope>
    <source>
        <strain evidence="3">ATCC 15264 / DSM 4735 / LMG 14903 / NBRC 16000 / CB 81</strain>
    </source>
</reference>
<protein>
    <submittedName>
        <fullName evidence="2">Uncharacterized protein</fullName>
    </submittedName>
</protein>
<accession>D9QM56</accession>
<evidence type="ECO:0000313" key="2">
    <source>
        <dbReference type="EMBL" id="ADL01982.1"/>
    </source>
</evidence>
<keyword evidence="3" id="KW-1185">Reference proteome</keyword>
<dbReference type="EMBL" id="CP002102">
    <property type="protein sequence ID" value="ADL01982.1"/>
    <property type="molecule type" value="Genomic_DNA"/>
</dbReference>
<proteinExistence type="predicted"/>
<evidence type="ECO:0000313" key="3">
    <source>
        <dbReference type="Proteomes" id="UP000002696"/>
    </source>
</evidence>
<dbReference type="OrthoDB" id="9921182at2"/>
<dbReference type="STRING" id="633149.Bresu_2675"/>
<name>D9QM56_BRESC</name>
<dbReference type="RefSeq" id="WP_013270083.1">
    <property type="nucleotide sequence ID" value="NC_014375.1"/>
</dbReference>
<dbReference type="AlphaFoldDB" id="D9QM56"/>
<organism evidence="2 3">
    <name type="scientific">Brevundimonas subvibrioides (strain ATCC 15264 / DSM 4735 / LMG 14903 / NBRC 16000 / CB 81)</name>
    <name type="common">Caulobacter subvibrioides</name>
    <dbReference type="NCBI Taxonomy" id="633149"/>
    <lineage>
        <taxon>Bacteria</taxon>
        <taxon>Pseudomonadati</taxon>
        <taxon>Pseudomonadota</taxon>
        <taxon>Alphaproteobacteria</taxon>
        <taxon>Caulobacterales</taxon>
        <taxon>Caulobacteraceae</taxon>
        <taxon>Brevundimonas</taxon>
    </lineage>
</organism>
<gene>
    <name evidence="2" type="ordered locus">Bresu_2675</name>
</gene>
<dbReference type="KEGG" id="bsb:Bresu_2675"/>
<dbReference type="Proteomes" id="UP000002696">
    <property type="component" value="Chromosome"/>
</dbReference>
<feature type="region of interest" description="Disordered" evidence="1">
    <location>
        <begin position="16"/>
        <end position="51"/>
    </location>
</feature>
<feature type="compositionally biased region" description="Low complexity" evidence="1">
    <location>
        <begin position="28"/>
        <end position="39"/>
    </location>
</feature>
<dbReference type="HOGENOM" id="CLU_805800_0_0_5"/>
<sequence length="344" mass="36883">MLSPLIAAAALTLGLQDPVQTPPPPAEAPAASSPATPADDAPPAPEDTGLLTWDDLPEALRVEVETKLNKPPAQAVLMVEAAVAPDTDFRTVDHGDVLSEQTVRPAAFATIVAPARNGRKYGPAGAVLWAGINEDGDWWCWRNGDRYPTWFMPSDIYCYRDTDNDGDFDVTMENSMPETGLGQSRFQFTTLGRDERLRDVVTYAPGGQADFVEKVVLRYDGPAEARVAPDGRLVDGVVLFRLLTGPARPVPVSEGNALVRIERAAGGDGLDEVARIAVPLDAEGRGRVTDPRGISIEVDRVDLDGRASVKLTSGLPAGRTLLLPPPTRDDFLAMVNRMIGRSPA</sequence>